<dbReference type="Proteomes" id="UP000269331">
    <property type="component" value="Chromosome"/>
</dbReference>
<proteinExistence type="predicted"/>
<evidence type="ECO:0000313" key="1">
    <source>
        <dbReference type="EMBL" id="BBA93167.1"/>
    </source>
</evidence>
<protein>
    <submittedName>
        <fullName evidence="1">Uncharacterized protein</fullName>
    </submittedName>
</protein>
<dbReference type="AlphaFoldDB" id="A0A2Z5TQ21"/>
<accession>A0A2Z5TQ21</accession>
<evidence type="ECO:0000313" key="2">
    <source>
        <dbReference type="Proteomes" id="UP000269331"/>
    </source>
</evidence>
<organism evidence="1 2">
    <name type="scientific">Streptococcus ruminantium</name>
    <dbReference type="NCBI Taxonomy" id="1917441"/>
    <lineage>
        <taxon>Bacteria</taxon>
        <taxon>Bacillati</taxon>
        <taxon>Bacillota</taxon>
        <taxon>Bacilli</taxon>
        <taxon>Lactobacillales</taxon>
        <taxon>Streptococcaceae</taxon>
        <taxon>Streptococcus</taxon>
    </lineage>
</organism>
<name>A0A2Z5TQ21_9STRE</name>
<sequence>MVSYLRNREWWSSIFNFKANIVRFISESQQFPGSQESVNF</sequence>
<dbReference type="EMBL" id="AP018400">
    <property type="protein sequence ID" value="BBA93167.1"/>
    <property type="molecule type" value="Genomic_DNA"/>
</dbReference>
<reference evidence="1 2" key="1">
    <citation type="journal article" date="2018" name="Genome Biol. Evol.">
        <title>Complete Genome Sequence of Streptococcus ruminantium sp. nov. GUT-187T (=DSM 104980T =JCM 31869T), the Type Strain of S. ruminantium, and Comparison with Genome Sequences of Streptococcus suis Strains.</title>
        <authorList>
            <person name="Tohya M."/>
            <person name="Sekizaki T."/>
            <person name="Miyoshi-Akiyama T."/>
        </authorList>
    </citation>
    <scope>NUCLEOTIDE SEQUENCE [LARGE SCALE GENOMIC DNA]</scope>
    <source>
        <strain evidence="1 2">GUT187T</strain>
    </source>
</reference>
<gene>
    <name evidence="1" type="ORF">SR187_7820</name>
</gene>
<dbReference type="KEGG" id="srq:SR187_7820"/>